<proteinExistence type="inferred from homology"/>
<reference evidence="5 6" key="1">
    <citation type="submission" date="2022-11" db="EMBL/GenBank/DDBJ databases">
        <title>Minimal conservation of predation-associated metabolite biosynthetic gene clusters underscores biosynthetic potential of Myxococcota including descriptions for ten novel species: Archangium lansinium sp. nov., Myxococcus landrumus sp. nov., Nannocystis bai.</title>
        <authorList>
            <person name="Ahearne A."/>
            <person name="Stevens C."/>
            <person name="Dowd S."/>
        </authorList>
    </citation>
    <scope>NUCLEOTIDE SEQUENCE [LARGE SCALE GENOMIC DNA]</scope>
    <source>
        <strain evidence="5 6">RJM3</strain>
    </source>
</reference>
<dbReference type="PRINTS" id="PR00081">
    <property type="entry name" value="GDHRDH"/>
</dbReference>
<dbReference type="Gene3D" id="3.40.50.720">
    <property type="entry name" value="NAD(P)-binding Rossmann-like Domain"/>
    <property type="match status" value="1"/>
</dbReference>
<evidence type="ECO:0000259" key="4">
    <source>
        <dbReference type="SMART" id="SM00822"/>
    </source>
</evidence>
<evidence type="ECO:0000256" key="3">
    <source>
        <dbReference type="RuleBase" id="RU000363"/>
    </source>
</evidence>
<evidence type="ECO:0000313" key="6">
    <source>
        <dbReference type="Proteomes" id="UP001221411"/>
    </source>
</evidence>
<accession>A0ABT5EIW3</accession>
<keyword evidence="2" id="KW-0560">Oxidoreductase</keyword>
<evidence type="ECO:0000313" key="5">
    <source>
        <dbReference type="EMBL" id="MDC0741755.1"/>
    </source>
</evidence>
<gene>
    <name evidence="5" type="ORF">POL67_10385</name>
</gene>
<comment type="caution">
    <text evidence="5">The sequence shown here is derived from an EMBL/GenBank/DDBJ whole genome shotgun (WGS) entry which is preliminary data.</text>
</comment>
<dbReference type="PANTHER" id="PTHR44196:SF1">
    <property type="entry name" value="DEHYDROGENASE_REDUCTASE SDR FAMILY MEMBER 7B"/>
    <property type="match status" value="1"/>
</dbReference>
<sequence>MARFLHGRMSRMAALAGLSVLGLSIGWLARRARAIRLEGKVAVVTGGSRGLGLLMAEEFVRQGAHVAICGRDAEAVDRATRLLLSRHGADVLGEARDLGKAEDAAAFVESVVSRFGRIDVLVNNAGVIQVAPLDMMDTAKVDEAMRSNFWSAVHMTFAALPHLGPDARIVNVTSVGGRVPLPHMLGYTASKFAMVGFSEAIAAELRARGTKVTTVVPGPMRTGSFYNAEFLGRQKEEFAWFSVLSSLPLLSIDARVAAARIVRAAREGRREVHLGLVGRILPVLHGLMPRLFGMISTAIARMLPPPGHSEERWRGREINTTLPGSLLLELGNRAARENNEEPPV</sequence>
<dbReference type="Proteomes" id="UP001221411">
    <property type="component" value="Unassembled WGS sequence"/>
</dbReference>
<evidence type="ECO:0000256" key="1">
    <source>
        <dbReference type="ARBA" id="ARBA00006484"/>
    </source>
</evidence>
<evidence type="ECO:0000256" key="2">
    <source>
        <dbReference type="ARBA" id="ARBA00023002"/>
    </source>
</evidence>
<name>A0ABT5EIW3_9BACT</name>
<dbReference type="RefSeq" id="WP_271917082.1">
    <property type="nucleotide sequence ID" value="NZ_JAQNDO010000001.1"/>
</dbReference>
<comment type="similarity">
    <text evidence="1 3">Belongs to the short-chain dehydrogenases/reductases (SDR) family.</text>
</comment>
<dbReference type="SUPFAM" id="SSF51735">
    <property type="entry name" value="NAD(P)-binding Rossmann-fold domains"/>
    <property type="match status" value="1"/>
</dbReference>
<dbReference type="EMBL" id="JAQNDO010000001">
    <property type="protein sequence ID" value="MDC0741755.1"/>
    <property type="molecule type" value="Genomic_DNA"/>
</dbReference>
<dbReference type="PROSITE" id="PS00061">
    <property type="entry name" value="ADH_SHORT"/>
    <property type="match status" value="1"/>
</dbReference>
<feature type="domain" description="Ketoreductase" evidence="4">
    <location>
        <begin position="40"/>
        <end position="223"/>
    </location>
</feature>
<dbReference type="Pfam" id="PF00106">
    <property type="entry name" value="adh_short"/>
    <property type="match status" value="1"/>
</dbReference>
<dbReference type="InterPro" id="IPR057326">
    <property type="entry name" value="KR_dom"/>
</dbReference>
<dbReference type="PRINTS" id="PR00080">
    <property type="entry name" value="SDRFAMILY"/>
</dbReference>
<organism evidence="5 6">
    <name type="scientific">Polyangium mundeleinium</name>
    <dbReference type="NCBI Taxonomy" id="2995306"/>
    <lineage>
        <taxon>Bacteria</taxon>
        <taxon>Pseudomonadati</taxon>
        <taxon>Myxococcota</taxon>
        <taxon>Polyangia</taxon>
        <taxon>Polyangiales</taxon>
        <taxon>Polyangiaceae</taxon>
        <taxon>Polyangium</taxon>
    </lineage>
</organism>
<protein>
    <submittedName>
        <fullName evidence="5">SDR family NAD(P)-dependent oxidoreductase</fullName>
    </submittedName>
</protein>
<dbReference type="InterPro" id="IPR036291">
    <property type="entry name" value="NAD(P)-bd_dom_sf"/>
</dbReference>
<dbReference type="InterPro" id="IPR002347">
    <property type="entry name" value="SDR_fam"/>
</dbReference>
<dbReference type="PANTHER" id="PTHR44196">
    <property type="entry name" value="DEHYDROGENASE/REDUCTASE SDR FAMILY MEMBER 7B"/>
    <property type="match status" value="1"/>
</dbReference>
<dbReference type="InterPro" id="IPR020904">
    <property type="entry name" value="Sc_DH/Rdtase_CS"/>
</dbReference>
<keyword evidence="6" id="KW-1185">Reference proteome</keyword>
<dbReference type="SMART" id="SM00822">
    <property type="entry name" value="PKS_KR"/>
    <property type="match status" value="1"/>
</dbReference>
<dbReference type="CDD" id="cd05233">
    <property type="entry name" value="SDR_c"/>
    <property type="match status" value="1"/>
</dbReference>